<keyword evidence="1" id="KW-1133">Transmembrane helix</keyword>
<dbReference type="KEGG" id="ssl:SS1G_04832"/>
<evidence type="ECO:0000256" key="1">
    <source>
        <dbReference type="SAM" id="Phobius"/>
    </source>
</evidence>
<protein>
    <submittedName>
        <fullName evidence="2">Uncharacterized protein</fullName>
    </submittedName>
</protein>
<dbReference type="HOGENOM" id="CLU_1195489_0_0_1"/>
<dbReference type="InParanoid" id="A7EHP0"/>
<gene>
    <name evidence="2" type="ORF">SS1G_04832</name>
</gene>
<evidence type="ECO:0000313" key="3">
    <source>
        <dbReference type="Proteomes" id="UP000001312"/>
    </source>
</evidence>
<keyword evidence="1" id="KW-0472">Membrane</keyword>
<proteinExistence type="predicted"/>
<dbReference type="RefSeq" id="XP_001593405.1">
    <property type="nucleotide sequence ID" value="XM_001593355.1"/>
</dbReference>
<sequence length="232" mass="26874">MPFSYQLSGQRKHSRINRVFHSTVYSEHYHPKNLNFTIRSNNSIQILFLTSLILFAVFVAVPSKARSKVPFSIPTLETFHFIPISRPNLNAFMQQSEVIYQRGVAKRREIRRAFPDRGFFPAKDANTFKETPWSIWDLVTPSYGCPWEMERLGRLGEGGNDSSFEAEILGRINCEVWGYDQHVPGFNFGLEVNEEMRGRAHFERNGANGATDEGNRLFTIQEFMKRNGHDYM</sequence>
<name>A7EHP0_SCLS1</name>
<accession>A7EHP0</accession>
<keyword evidence="3" id="KW-1185">Reference proteome</keyword>
<feature type="transmembrane region" description="Helical" evidence="1">
    <location>
        <begin position="43"/>
        <end position="61"/>
    </location>
</feature>
<dbReference type="AlphaFoldDB" id="A7EHP0"/>
<dbReference type="EMBL" id="CH476626">
    <property type="protein sequence ID" value="EDO02356.1"/>
    <property type="molecule type" value="Genomic_DNA"/>
</dbReference>
<keyword evidence="1" id="KW-0812">Transmembrane</keyword>
<evidence type="ECO:0000313" key="2">
    <source>
        <dbReference type="EMBL" id="EDO02356.1"/>
    </source>
</evidence>
<organism evidence="2 3">
    <name type="scientific">Sclerotinia sclerotiorum (strain ATCC 18683 / 1980 / Ss-1)</name>
    <name type="common">White mold</name>
    <name type="synonym">Whetzelinia sclerotiorum</name>
    <dbReference type="NCBI Taxonomy" id="665079"/>
    <lineage>
        <taxon>Eukaryota</taxon>
        <taxon>Fungi</taxon>
        <taxon>Dikarya</taxon>
        <taxon>Ascomycota</taxon>
        <taxon>Pezizomycotina</taxon>
        <taxon>Leotiomycetes</taxon>
        <taxon>Helotiales</taxon>
        <taxon>Sclerotiniaceae</taxon>
        <taxon>Sclerotinia</taxon>
    </lineage>
</organism>
<reference evidence="3" key="1">
    <citation type="journal article" date="2011" name="PLoS Genet.">
        <title>Genomic analysis of the necrotrophic fungal pathogens Sclerotinia sclerotiorum and Botrytis cinerea.</title>
        <authorList>
            <person name="Amselem J."/>
            <person name="Cuomo C.A."/>
            <person name="van Kan J.A."/>
            <person name="Viaud M."/>
            <person name="Benito E.P."/>
            <person name="Couloux A."/>
            <person name="Coutinho P.M."/>
            <person name="de Vries R.P."/>
            <person name="Dyer P.S."/>
            <person name="Fillinger S."/>
            <person name="Fournier E."/>
            <person name="Gout L."/>
            <person name="Hahn M."/>
            <person name="Kohn L."/>
            <person name="Lapalu N."/>
            <person name="Plummer K.M."/>
            <person name="Pradier J.M."/>
            <person name="Quevillon E."/>
            <person name="Sharon A."/>
            <person name="Simon A."/>
            <person name="ten Have A."/>
            <person name="Tudzynski B."/>
            <person name="Tudzynski P."/>
            <person name="Wincker P."/>
            <person name="Andrew M."/>
            <person name="Anthouard V."/>
            <person name="Beever R.E."/>
            <person name="Beffa R."/>
            <person name="Benoit I."/>
            <person name="Bouzid O."/>
            <person name="Brault B."/>
            <person name="Chen Z."/>
            <person name="Choquer M."/>
            <person name="Collemare J."/>
            <person name="Cotton P."/>
            <person name="Danchin E.G."/>
            <person name="Da Silva C."/>
            <person name="Gautier A."/>
            <person name="Giraud C."/>
            <person name="Giraud T."/>
            <person name="Gonzalez C."/>
            <person name="Grossetete S."/>
            <person name="Guldener U."/>
            <person name="Henrissat B."/>
            <person name="Howlett B.J."/>
            <person name="Kodira C."/>
            <person name="Kretschmer M."/>
            <person name="Lappartient A."/>
            <person name="Leroch M."/>
            <person name="Levis C."/>
            <person name="Mauceli E."/>
            <person name="Neuveglise C."/>
            <person name="Oeser B."/>
            <person name="Pearson M."/>
            <person name="Poulain J."/>
            <person name="Poussereau N."/>
            <person name="Quesneville H."/>
            <person name="Rascle C."/>
            <person name="Schumacher J."/>
            <person name="Segurens B."/>
            <person name="Sexton A."/>
            <person name="Silva E."/>
            <person name="Sirven C."/>
            <person name="Soanes D.M."/>
            <person name="Talbot N.J."/>
            <person name="Templeton M."/>
            <person name="Yandava C."/>
            <person name="Yarden O."/>
            <person name="Zeng Q."/>
            <person name="Rollins J.A."/>
            <person name="Lebrun M.H."/>
            <person name="Dickman M."/>
        </authorList>
    </citation>
    <scope>NUCLEOTIDE SEQUENCE [LARGE SCALE GENOMIC DNA]</scope>
    <source>
        <strain evidence="3">ATCC 18683 / 1980 / Ss-1</strain>
    </source>
</reference>
<dbReference type="GeneID" id="5489626"/>
<dbReference type="Proteomes" id="UP000001312">
    <property type="component" value="Unassembled WGS sequence"/>
</dbReference>